<evidence type="ECO:0000313" key="1">
    <source>
        <dbReference type="EMBL" id="CAJ2678436.1"/>
    </source>
</evidence>
<gene>
    <name evidence="1" type="ORF">MILVUS5_LOCUS40723</name>
</gene>
<proteinExistence type="predicted"/>
<reference evidence="1" key="1">
    <citation type="submission" date="2023-10" db="EMBL/GenBank/DDBJ databases">
        <authorList>
            <person name="Rodriguez Cubillos JULIANA M."/>
            <person name="De Vega J."/>
        </authorList>
    </citation>
    <scope>NUCLEOTIDE SEQUENCE</scope>
</reference>
<dbReference type="Proteomes" id="UP001177021">
    <property type="component" value="Unassembled WGS sequence"/>
</dbReference>
<evidence type="ECO:0000313" key="2">
    <source>
        <dbReference type="Proteomes" id="UP001177021"/>
    </source>
</evidence>
<accession>A0ACB0MD19</accession>
<dbReference type="EMBL" id="CASHSV030000823">
    <property type="protein sequence ID" value="CAJ2678436.1"/>
    <property type="molecule type" value="Genomic_DNA"/>
</dbReference>
<keyword evidence="2" id="KW-1185">Reference proteome</keyword>
<comment type="caution">
    <text evidence="1">The sequence shown here is derived from an EMBL/GenBank/DDBJ whole genome shotgun (WGS) entry which is preliminary data.</text>
</comment>
<organism evidence="1 2">
    <name type="scientific">Trifolium pratense</name>
    <name type="common">Red clover</name>
    <dbReference type="NCBI Taxonomy" id="57577"/>
    <lineage>
        <taxon>Eukaryota</taxon>
        <taxon>Viridiplantae</taxon>
        <taxon>Streptophyta</taxon>
        <taxon>Embryophyta</taxon>
        <taxon>Tracheophyta</taxon>
        <taxon>Spermatophyta</taxon>
        <taxon>Magnoliopsida</taxon>
        <taxon>eudicotyledons</taxon>
        <taxon>Gunneridae</taxon>
        <taxon>Pentapetalae</taxon>
        <taxon>rosids</taxon>
        <taxon>fabids</taxon>
        <taxon>Fabales</taxon>
        <taxon>Fabaceae</taxon>
        <taxon>Papilionoideae</taxon>
        <taxon>50 kb inversion clade</taxon>
        <taxon>NPAAA clade</taxon>
        <taxon>Hologalegina</taxon>
        <taxon>IRL clade</taxon>
        <taxon>Trifolieae</taxon>
        <taxon>Trifolium</taxon>
    </lineage>
</organism>
<protein>
    <submittedName>
        <fullName evidence="1">Uncharacterized protein</fullName>
    </submittedName>
</protein>
<name>A0ACB0MD19_TRIPR</name>
<sequence>MSSSPSMNSPTASPTFSFHGPLPLRPQLMSIYKAKVSVKLDEEKENFLIWRLLVEPVIKGYGIHMFLTDSAIGHNAGYNNDGIWEKLHTFFKNRARAMVRKYQSELRNIKKKDTESISEYLLRIKILIDSLDFAGRSVNFQEHINVILGGLPEEYYADVTLINNKSLSTAPCSVEEIEYILLVREVWIEEKKKVQNYNESDVSDPQSLNGNIYSGQQPIPSLPLTNSFLQQYPPNAALLAAAASDSQYSPLAWTSPQYPQPPLPPSYSSISRYSQSNY</sequence>